<comment type="caution">
    <text evidence="3">The sequence shown here is derived from an EMBL/GenBank/DDBJ whole genome shotgun (WGS) entry which is preliminary data.</text>
</comment>
<protein>
    <recommendedName>
        <fullName evidence="2">Tyr recombinase domain-containing protein</fullName>
    </recommendedName>
</protein>
<sequence>MWQTGTARLLPRLLAGRKTGPLFLTDRKARPSVALVDVDPRTSRARLSYRRAAEVLEQHTTDLPGGPYTLHRLRHSGLTHAAEDGASTPMLMALSGHTSVRSLAKYARVSAEVLGRWQAGRGWS</sequence>
<dbReference type="Gene3D" id="1.10.443.10">
    <property type="entry name" value="Intergrase catalytic core"/>
    <property type="match status" value="1"/>
</dbReference>
<dbReference type="Proteomes" id="UP001500888">
    <property type="component" value="Unassembled WGS sequence"/>
</dbReference>
<dbReference type="PROSITE" id="PS51898">
    <property type="entry name" value="TYR_RECOMBINASE"/>
    <property type="match status" value="1"/>
</dbReference>
<gene>
    <name evidence="3" type="ORF">GCM10022226_24320</name>
</gene>
<dbReference type="InterPro" id="IPR013762">
    <property type="entry name" value="Integrase-like_cat_sf"/>
</dbReference>
<accession>A0ABP7HVD5</accession>
<evidence type="ECO:0000256" key="1">
    <source>
        <dbReference type="ARBA" id="ARBA00023172"/>
    </source>
</evidence>
<evidence type="ECO:0000313" key="3">
    <source>
        <dbReference type="EMBL" id="GAA3803666.1"/>
    </source>
</evidence>
<dbReference type="SUPFAM" id="SSF56349">
    <property type="entry name" value="DNA breaking-rejoining enzymes"/>
    <property type="match status" value="1"/>
</dbReference>
<organism evidence="3 4">
    <name type="scientific">Sphaerisporangium flaviroseum</name>
    <dbReference type="NCBI Taxonomy" id="509199"/>
    <lineage>
        <taxon>Bacteria</taxon>
        <taxon>Bacillati</taxon>
        <taxon>Actinomycetota</taxon>
        <taxon>Actinomycetes</taxon>
        <taxon>Streptosporangiales</taxon>
        <taxon>Streptosporangiaceae</taxon>
        <taxon>Sphaerisporangium</taxon>
    </lineage>
</organism>
<feature type="domain" description="Tyr recombinase" evidence="2">
    <location>
        <begin position="1"/>
        <end position="119"/>
    </location>
</feature>
<name>A0ABP7HVD5_9ACTN</name>
<dbReference type="EMBL" id="BAAAZR010000004">
    <property type="protein sequence ID" value="GAA3803666.1"/>
    <property type="molecule type" value="Genomic_DNA"/>
</dbReference>
<reference evidence="4" key="1">
    <citation type="journal article" date="2019" name="Int. J. Syst. Evol. Microbiol.">
        <title>The Global Catalogue of Microorganisms (GCM) 10K type strain sequencing project: providing services to taxonomists for standard genome sequencing and annotation.</title>
        <authorList>
            <consortium name="The Broad Institute Genomics Platform"/>
            <consortium name="The Broad Institute Genome Sequencing Center for Infectious Disease"/>
            <person name="Wu L."/>
            <person name="Ma J."/>
        </authorList>
    </citation>
    <scope>NUCLEOTIDE SEQUENCE [LARGE SCALE GENOMIC DNA]</scope>
    <source>
        <strain evidence="4">JCM 16908</strain>
    </source>
</reference>
<evidence type="ECO:0000313" key="4">
    <source>
        <dbReference type="Proteomes" id="UP001500888"/>
    </source>
</evidence>
<keyword evidence="1" id="KW-0233">DNA recombination</keyword>
<keyword evidence="4" id="KW-1185">Reference proteome</keyword>
<dbReference type="InterPro" id="IPR011010">
    <property type="entry name" value="DNA_brk_join_enz"/>
</dbReference>
<evidence type="ECO:0000259" key="2">
    <source>
        <dbReference type="PROSITE" id="PS51898"/>
    </source>
</evidence>
<dbReference type="InterPro" id="IPR002104">
    <property type="entry name" value="Integrase_catalytic"/>
</dbReference>
<proteinExistence type="predicted"/>
<dbReference type="Pfam" id="PF00589">
    <property type="entry name" value="Phage_integrase"/>
    <property type="match status" value="1"/>
</dbReference>